<protein>
    <recommendedName>
        <fullName evidence="6">Yip1 domain-containing protein</fullName>
    </recommendedName>
</protein>
<organism evidence="7 8">
    <name type="scientific">Syntrophothermus lipocalidus (strain DSM 12680 / TGB-C1)</name>
    <dbReference type="NCBI Taxonomy" id="643648"/>
    <lineage>
        <taxon>Bacteria</taxon>
        <taxon>Bacillati</taxon>
        <taxon>Bacillota</taxon>
        <taxon>Clostridia</taxon>
        <taxon>Eubacteriales</taxon>
        <taxon>Syntrophomonadaceae</taxon>
        <taxon>Syntrophothermus</taxon>
    </lineage>
</organism>
<name>D7CK67_SYNLT</name>
<accession>D7CK67</accession>
<sequence>MRAHELVYGVFFNPAATFRYVGEEKPLRQVFAIWLAALGFGAVVSFSLFRGNVVSGLPPDWSVLADRVANFSLVYGVGYVVVSLLIWFVSAAVYSLASEVLYQRGNGRGLLAALALANLPSTLGPAFRLLGRVFVWESLVILLTLGICLWTVGLQVVALREALKVSTSQAIMLWAFPMVITGLLLVIMIVLLGVAAGGF</sequence>
<keyword evidence="8" id="KW-1185">Reference proteome</keyword>
<evidence type="ECO:0000313" key="7">
    <source>
        <dbReference type="EMBL" id="ADI03051.1"/>
    </source>
</evidence>
<evidence type="ECO:0000256" key="5">
    <source>
        <dbReference type="SAM" id="Phobius"/>
    </source>
</evidence>
<dbReference type="EMBL" id="CP002048">
    <property type="protein sequence ID" value="ADI03051.1"/>
    <property type="molecule type" value="Genomic_DNA"/>
</dbReference>
<feature type="transmembrane region" description="Helical" evidence="5">
    <location>
        <begin position="139"/>
        <end position="159"/>
    </location>
</feature>
<evidence type="ECO:0000259" key="6">
    <source>
        <dbReference type="Pfam" id="PF04893"/>
    </source>
</evidence>
<dbReference type="HOGENOM" id="CLU_090600_0_0_9"/>
<dbReference type="Pfam" id="PF04893">
    <property type="entry name" value="Yip1"/>
    <property type="match status" value="1"/>
</dbReference>
<evidence type="ECO:0000256" key="3">
    <source>
        <dbReference type="ARBA" id="ARBA00022989"/>
    </source>
</evidence>
<dbReference type="STRING" id="643648.Slip_2312"/>
<reference evidence="7 8" key="2">
    <citation type="journal article" date="2010" name="Stand. Genomic Sci.">
        <title>Complete genome sequence of Syntrophothermus lipocalidus type strain (TGB-C1).</title>
        <authorList>
            <person name="Djao O.D."/>
            <person name="Zhang X."/>
            <person name="Lucas S."/>
            <person name="Lapidus A."/>
            <person name="Del Rio T.G."/>
            <person name="Nolan M."/>
            <person name="Tice H."/>
            <person name="Cheng J.F."/>
            <person name="Han C."/>
            <person name="Tapia R."/>
            <person name="Goodwin L."/>
            <person name="Pitluck S."/>
            <person name="Liolios K."/>
            <person name="Ivanova N."/>
            <person name="Mavromatis K."/>
            <person name="Mikhailova N."/>
            <person name="Ovchinnikova G."/>
            <person name="Pati A."/>
            <person name="Brambilla E."/>
            <person name="Chen A."/>
            <person name="Palaniappan K."/>
            <person name="Land M."/>
            <person name="Hauser L."/>
            <person name="Chang Y.J."/>
            <person name="Jeffries C.D."/>
            <person name="Rohde M."/>
            <person name="Sikorski J."/>
            <person name="Spring S."/>
            <person name="Goker M."/>
            <person name="Detter J.C."/>
            <person name="Woyke T."/>
            <person name="Bristow J."/>
            <person name="Eisen J.A."/>
            <person name="Markowitz V."/>
            <person name="Hugenholtz P."/>
            <person name="Kyrpides N.C."/>
            <person name="Klenk H.P."/>
        </authorList>
    </citation>
    <scope>NUCLEOTIDE SEQUENCE [LARGE SCALE GENOMIC DNA]</scope>
    <source>
        <strain evidence="8">DSM 12680 / TGB-C1</strain>
    </source>
</reference>
<dbReference type="GO" id="GO:0016020">
    <property type="term" value="C:membrane"/>
    <property type="evidence" value="ECO:0007669"/>
    <property type="project" value="UniProtKB-SubCell"/>
</dbReference>
<feature type="transmembrane region" description="Helical" evidence="5">
    <location>
        <begin position="31"/>
        <end position="53"/>
    </location>
</feature>
<feature type="domain" description="Yip1" evidence="6">
    <location>
        <begin position="9"/>
        <end position="187"/>
    </location>
</feature>
<evidence type="ECO:0000256" key="1">
    <source>
        <dbReference type="ARBA" id="ARBA00004141"/>
    </source>
</evidence>
<evidence type="ECO:0000256" key="4">
    <source>
        <dbReference type="ARBA" id="ARBA00023136"/>
    </source>
</evidence>
<dbReference type="Proteomes" id="UP000000378">
    <property type="component" value="Chromosome"/>
</dbReference>
<keyword evidence="4 5" id="KW-0472">Membrane</keyword>
<gene>
    <name evidence="7" type="ordered locus">Slip_2312</name>
</gene>
<feature type="transmembrane region" description="Helical" evidence="5">
    <location>
        <begin position="73"/>
        <end position="97"/>
    </location>
</feature>
<dbReference type="KEGG" id="slp:Slip_2312"/>
<dbReference type="RefSeq" id="WP_013176453.1">
    <property type="nucleotide sequence ID" value="NC_014220.1"/>
</dbReference>
<proteinExistence type="predicted"/>
<comment type="subcellular location">
    <subcellularLocation>
        <location evidence="1">Membrane</location>
        <topology evidence="1">Multi-pass membrane protein</topology>
    </subcellularLocation>
</comment>
<reference evidence="8" key="1">
    <citation type="journal article" date="2010" name="Stand. Genomic Sci.">
        <title>Complete genome sequence of Syntrophothermus lipocalidus type strain (TGB-C1T).</title>
        <authorList>
            <consortium name="US DOE Joint Genome Institute (JGI-PGF)"/>
            <person name="Djao O."/>
            <person name="Zhang X."/>
            <person name="Lucas S."/>
            <person name="Lapidus A."/>
            <person name="Glavina Del Rio T."/>
            <person name="Nolan M."/>
            <person name="Tice H."/>
            <person name="Cheng J."/>
            <person name="Han C."/>
            <person name="Tapia R."/>
            <person name="Goodwin L."/>
            <person name="Pitluck S."/>
            <person name="Liolios K."/>
            <person name="Ivanova N."/>
            <person name="Mavromatis K."/>
            <person name="Mikhailova N."/>
            <person name="Ovchinnikova G."/>
            <person name="Pati A."/>
            <person name="Brambilla E."/>
            <person name="Chen A."/>
            <person name="Palaniappan K."/>
            <person name="Land M."/>
            <person name="Hauser L."/>
            <person name="Chang Y."/>
            <person name="Jeffries C."/>
            <person name="Rohde M."/>
            <person name="Sikorski J."/>
            <person name="Spring S."/>
            <person name="Goker M."/>
            <person name="Detter J."/>
            <person name="Woyke T."/>
            <person name="Bristow J."/>
            <person name="Eisen J."/>
            <person name="Markowitz V."/>
            <person name="Hugenholtz P."/>
            <person name="Kyrpides N."/>
            <person name="Klenk H."/>
        </authorList>
    </citation>
    <scope>NUCLEOTIDE SEQUENCE [LARGE SCALE GENOMIC DNA]</scope>
    <source>
        <strain evidence="8">DSM 12680 / TGB-C1</strain>
    </source>
</reference>
<keyword evidence="2 5" id="KW-0812">Transmembrane</keyword>
<evidence type="ECO:0000256" key="2">
    <source>
        <dbReference type="ARBA" id="ARBA00022692"/>
    </source>
</evidence>
<dbReference type="InterPro" id="IPR006977">
    <property type="entry name" value="Yip1_dom"/>
</dbReference>
<evidence type="ECO:0000313" key="8">
    <source>
        <dbReference type="Proteomes" id="UP000000378"/>
    </source>
</evidence>
<feature type="transmembrane region" description="Helical" evidence="5">
    <location>
        <begin position="109"/>
        <end position="127"/>
    </location>
</feature>
<keyword evidence="3 5" id="KW-1133">Transmembrane helix</keyword>
<dbReference type="AlphaFoldDB" id="D7CK67"/>
<dbReference type="eggNOG" id="ENOG5033IVY">
    <property type="taxonomic scope" value="Bacteria"/>
</dbReference>
<feature type="transmembrane region" description="Helical" evidence="5">
    <location>
        <begin position="171"/>
        <end position="196"/>
    </location>
</feature>